<dbReference type="AlphaFoldDB" id="A0A150MTV7"/>
<organism evidence="1 2">
    <name type="scientific">Parageobacillus toebii</name>
    <dbReference type="NCBI Taxonomy" id="153151"/>
    <lineage>
        <taxon>Bacteria</taxon>
        <taxon>Bacillati</taxon>
        <taxon>Bacillota</taxon>
        <taxon>Bacilli</taxon>
        <taxon>Bacillales</taxon>
        <taxon>Anoxybacillaceae</taxon>
        <taxon>Parageobacillus</taxon>
    </lineage>
</organism>
<dbReference type="Pfam" id="PF10673">
    <property type="entry name" value="DUF2487"/>
    <property type="match status" value="1"/>
</dbReference>
<dbReference type="InterPro" id="IPR019615">
    <property type="entry name" value="DUF2487"/>
</dbReference>
<proteinExistence type="predicted"/>
<dbReference type="RefSeq" id="WP_015864267.1">
    <property type="nucleotide sequence ID" value="NZ_LQYW01000089.1"/>
</dbReference>
<evidence type="ECO:0000313" key="2">
    <source>
        <dbReference type="Proteomes" id="UP000075324"/>
    </source>
</evidence>
<name>A0A150MTV7_9BACL</name>
<sequence length="151" mass="17793">MKWTAADVEIYVKEKDYIDTALIPLIPITIADGAKAAASGGEFVQLIVHEAERQLKGRLFLFPPFTYFMSEQREELIRRLGDWTRQLMEHGMKHVFYVTCDRTWKEYENQLSGRLWMVPAIPLQDMDESYKQEVIREQTSQLLNFFISQWA</sequence>
<dbReference type="Proteomes" id="UP000075324">
    <property type="component" value="Unassembled WGS sequence"/>
</dbReference>
<evidence type="ECO:0008006" key="3">
    <source>
        <dbReference type="Google" id="ProtNLM"/>
    </source>
</evidence>
<reference evidence="1 2" key="1">
    <citation type="submission" date="2016-01" db="EMBL/GenBank/DDBJ databases">
        <title>Draft Genome Sequences of Seven Thermophilic Sporeformers Isolated from Foods.</title>
        <authorList>
            <person name="Berendsen E.M."/>
            <person name="Wells-Bennik M.H."/>
            <person name="Krawcyk A.O."/>
            <person name="De Jong A."/>
            <person name="Holsappel S."/>
            <person name="Eijlander R.T."/>
            <person name="Kuipers O.P."/>
        </authorList>
    </citation>
    <scope>NUCLEOTIDE SEQUENCE [LARGE SCALE GENOMIC DNA]</scope>
    <source>
        <strain evidence="1 2">B4110</strain>
    </source>
</reference>
<accession>A0A150MTV7</accession>
<gene>
    <name evidence="1" type="ORF">B4110_2319</name>
</gene>
<comment type="caution">
    <text evidence="1">The sequence shown here is derived from an EMBL/GenBank/DDBJ whole genome shotgun (WGS) entry which is preliminary data.</text>
</comment>
<dbReference type="EMBL" id="LQYW01000089">
    <property type="protein sequence ID" value="KYD27876.1"/>
    <property type="molecule type" value="Genomic_DNA"/>
</dbReference>
<evidence type="ECO:0000313" key="1">
    <source>
        <dbReference type="EMBL" id="KYD27876.1"/>
    </source>
</evidence>
<protein>
    <recommendedName>
        <fullName evidence="3">DUF2487 domain-containing protein</fullName>
    </recommendedName>
</protein>
<dbReference type="PATRIC" id="fig|153151.4.peg.209"/>